<dbReference type="SUPFAM" id="SSF47473">
    <property type="entry name" value="EF-hand"/>
    <property type="match status" value="1"/>
</dbReference>
<name>A0ABN7RM50_OIKDI</name>
<keyword evidence="4" id="KW-1185">Reference proteome</keyword>
<organism evidence="3 4">
    <name type="scientific">Oikopleura dioica</name>
    <name type="common">Tunicate</name>
    <dbReference type="NCBI Taxonomy" id="34765"/>
    <lineage>
        <taxon>Eukaryota</taxon>
        <taxon>Metazoa</taxon>
        <taxon>Chordata</taxon>
        <taxon>Tunicata</taxon>
        <taxon>Appendicularia</taxon>
        <taxon>Copelata</taxon>
        <taxon>Oikopleuridae</taxon>
        <taxon>Oikopleura</taxon>
    </lineage>
</organism>
<evidence type="ECO:0000259" key="2">
    <source>
        <dbReference type="PROSITE" id="PS50222"/>
    </source>
</evidence>
<gene>
    <name evidence="3" type="ORF">OKIOD_LOCUS1318</name>
</gene>
<feature type="region of interest" description="Disordered" evidence="1">
    <location>
        <begin position="83"/>
        <end position="105"/>
    </location>
</feature>
<dbReference type="EMBL" id="OU015568">
    <property type="protein sequence ID" value="CAG5080985.1"/>
    <property type="molecule type" value="Genomic_DNA"/>
</dbReference>
<dbReference type="InterPro" id="IPR002048">
    <property type="entry name" value="EF_hand_dom"/>
</dbReference>
<protein>
    <submittedName>
        <fullName evidence="3">Oidioi.mRNA.OKI2018_I69.PAR.g9760.t1.cds</fullName>
    </submittedName>
</protein>
<feature type="domain" description="EF-hand" evidence="2">
    <location>
        <begin position="43"/>
        <end position="78"/>
    </location>
</feature>
<dbReference type="Gene3D" id="1.10.238.10">
    <property type="entry name" value="EF-hand"/>
    <property type="match status" value="1"/>
</dbReference>
<accession>A0ABN7RM50</accession>
<evidence type="ECO:0000313" key="4">
    <source>
        <dbReference type="Proteomes" id="UP001158576"/>
    </source>
</evidence>
<evidence type="ECO:0000313" key="3">
    <source>
        <dbReference type="EMBL" id="CAG5080985.1"/>
    </source>
</evidence>
<dbReference type="InterPro" id="IPR011992">
    <property type="entry name" value="EF-hand-dom_pair"/>
</dbReference>
<feature type="compositionally biased region" description="Low complexity" evidence="1">
    <location>
        <begin position="92"/>
        <end position="105"/>
    </location>
</feature>
<dbReference type="Proteomes" id="UP001158576">
    <property type="component" value="Chromosome PAR"/>
</dbReference>
<evidence type="ECO:0000256" key="1">
    <source>
        <dbReference type="SAM" id="MobiDB-lite"/>
    </source>
</evidence>
<dbReference type="Pfam" id="PF13499">
    <property type="entry name" value="EF-hand_7"/>
    <property type="match status" value="1"/>
</dbReference>
<reference evidence="3 4" key="1">
    <citation type="submission" date="2021-04" db="EMBL/GenBank/DDBJ databases">
        <authorList>
            <person name="Bliznina A."/>
        </authorList>
    </citation>
    <scope>NUCLEOTIDE SEQUENCE [LARGE SCALE GENOMIC DNA]</scope>
</reference>
<proteinExistence type="predicted"/>
<dbReference type="PROSITE" id="PS50222">
    <property type="entry name" value="EF_HAND_2"/>
    <property type="match status" value="1"/>
</dbReference>
<sequence>MTKIVHLMRSIIGIFNEHAGEDNLLDKEELKAMMGQELPEVFSSEARVNELVAHIDKDFDGKISFDEFIKSMAYICNLVKVDNEASTDGNNGSSEGSSYSGYGGY</sequence>